<comment type="subcellular location">
    <subcellularLocation>
        <location evidence="1">Cell outer membrane</location>
    </subcellularLocation>
</comment>
<dbReference type="InterPro" id="IPR033985">
    <property type="entry name" value="SusD-like_N"/>
</dbReference>
<evidence type="ECO:0000256" key="3">
    <source>
        <dbReference type="ARBA" id="ARBA00022729"/>
    </source>
</evidence>
<evidence type="ECO:0000313" key="9">
    <source>
        <dbReference type="Proteomes" id="UP000245391"/>
    </source>
</evidence>
<accession>A0A317F650</accession>
<reference evidence="9" key="1">
    <citation type="submission" date="2018-05" db="EMBL/GenBank/DDBJ databases">
        <title>Pedobacter paludis sp. nov., isolated from wetland soil.</title>
        <authorList>
            <person name="Zhang Y."/>
        </authorList>
    </citation>
    <scope>NUCLEOTIDE SEQUENCE [LARGE SCALE GENOMIC DNA]</scope>
    <source>
        <strain evidence="9">R-8</strain>
    </source>
</reference>
<dbReference type="PROSITE" id="PS51257">
    <property type="entry name" value="PROKAR_LIPOPROTEIN"/>
    <property type="match status" value="1"/>
</dbReference>
<evidence type="ECO:0000256" key="5">
    <source>
        <dbReference type="ARBA" id="ARBA00023237"/>
    </source>
</evidence>
<dbReference type="InterPro" id="IPR011990">
    <property type="entry name" value="TPR-like_helical_dom_sf"/>
</dbReference>
<protein>
    <submittedName>
        <fullName evidence="8">RagB/SusD family nutrient uptake outer membrane protein</fullName>
    </submittedName>
</protein>
<keyword evidence="3" id="KW-0732">Signal</keyword>
<dbReference type="GO" id="GO:0009279">
    <property type="term" value="C:cell outer membrane"/>
    <property type="evidence" value="ECO:0007669"/>
    <property type="project" value="UniProtKB-SubCell"/>
</dbReference>
<evidence type="ECO:0000259" key="6">
    <source>
        <dbReference type="Pfam" id="PF07980"/>
    </source>
</evidence>
<evidence type="ECO:0000256" key="4">
    <source>
        <dbReference type="ARBA" id="ARBA00023136"/>
    </source>
</evidence>
<evidence type="ECO:0000256" key="1">
    <source>
        <dbReference type="ARBA" id="ARBA00004442"/>
    </source>
</evidence>
<dbReference type="Pfam" id="PF07980">
    <property type="entry name" value="SusD_RagB"/>
    <property type="match status" value="1"/>
</dbReference>
<dbReference type="CDD" id="cd08977">
    <property type="entry name" value="SusD"/>
    <property type="match status" value="1"/>
</dbReference>
<feature type="domain" description="RagB/SusD" evidence="6">
    <location>
        <begin position="366"/>
        <end position="485"/>
    </location>
</feature>
<dbReference type="EMBL" id="QGNY01000001">
    <property type="protein sequence ID" value="PWS33379.1"/>
    <property type="molecule type" value="Genomic_DNA"/>
</dbReference>
<dbReference type="AlphaFoldDB" id="A0A317F650"/>
<comment type="similarity">
    <text evidence="2">Belongs to the SusD family.</text>
</comment>
<keyword evidence="4" id="KW-0472">Membrane</keyword>
<dbReference type="SUPFAM" id="SSF48452">
    <property type="entry name" value="TPR-like"/>
    <property type="match status" value="1"/>
</dbReference>
<dbReference type="Pfam" id="PF14322">
    <property type="entry name" value="SusD-like_3"/>
    <property type="match status" value="1"/>
</dbReference>
<name>A0A317F650_9SPHI</name>
<keyword evidence="9" id="KW-1185">Reference proteome</keyword>
<feature type="domain" description="SusD-like N-terminal" evidence="7">
    <location>
        <begin position="100"/>
        <end position="246"/>
    </location>
</feature>
<comment type="caution">
    <text evidence="8">The sequence shown here is derived from an EMBL/GenBank/DDBJ whole genome shotgun (WGS) entry which is preliminary data.</text>
</comment>
<dbReference type="InterPro" id="IPR012944">
    <property type="entry name" value="SusD_RagB_dom"/>
</dbReference>
<gene>
    <name evidence="8" type="ORF">DF947_01765</name>
</gene>
<evidence type="ECO:0000256" key="2">
    <source>
        <dbReference type="ARBA" id="ARBA00006275"/>
    </source>
</evidence>
<keyword evidence="5" id="KW-0998">Cell outer membrane</keyword>
<dbReference type="Gene3D" id="1.25.40.390">
    <property type="match status" value="1"/>
</dbReference>
<dbReference type="Proteomes" id="UP000245391">
    <property type="component" value="Unassembled WGS sequence"/>
</dbReference>
<sequence length="485" mass="54223">MIMISAKKTTITKDSFCSLFMSCAMALFILFSGCKKLVEVPSPSSTVDIENVYNDDVTAAAVLNGMYTELSLRPGLEVTSSAFLSVAPGLSADELTLFANNDSYIDYYRNSLNANSVNNVLYWSAGYHRCYASTVAIEGLTKADKLTPDLRRQLLGQAYFLRAFQFFYLTSLYGDVPLPLTSNYKVNELLPRAPSEEVMNQVIADLRTAETLVSENYIDVKGKKETSTRITPNKAAVQAMLARAYLFKSDYQNAEKCATAVINQTSRYKLVPLDEVFLANSSEAIWQLQPVINGANTQDGLIFILPSSGPGDSYPFLLDNQLAVSFSVNDLRKKKWVGTWTDGTQTVNYPFKYKIGNLGEPVTEFKMVLRLAEVYLIRAEALARLGRIEESKTDLNAIRSRAGVASVTATNQQAVIDDIINERRLELFTEWGDRWFTLKRTGIIDQVMPGVSVRKASSWNSNWQRYPIPKRDRDLNPNLSQNAGY</sequence>
<proteinExistence type="inferred from homology"/>
<evidence type="ECO:0000313" key="8">
    <source>
        <dbReference type="EMBL" id="PWS33379.1"/>
    </source>
</evidence>
<organism evidence="8 9">
    <name type="scientific">Pedobacter paludis</name>
    <dbReference type="NCBI Taxonomy" id="2203212"/>
    <lineage>
        <taxon>Bacteria</taxon>
        <taxon>Pseudomonadati</taxon>
        <taxon>Bacteroidota</taxon>
        <taxon>Sphingobacteriia</taxon>
        <taxon>Sphingobacteriales</taxon>
        <taxon>Sphingobacteriaceae</taxon>
        <taxon>Pedobacter</taxon>
    </lineage>
</organism>
<evidence type="ECO:0000259" key="7">
    <source>
        <dbReference type="Pfam" id="PF14322"/>
    </source>
</evidence>